<sequence>MDDMKSDPTPQKSEKGVPPEVSKKWGLLVFKIYERMVHASDVSFFISSPQIISTLGFILGVADTEDTKGLMKAYANGATDEQGANIDWLLDNTLKFVHNWSAEFKQLLGIFFDEKCCLKSTILGQYHRARRVYAHPKFVMPHNANTFQFFRLFRVQEKIFEGYEEVRDWAARSLKVFVFQMKKHFPKLTRYQHLLNFRTFKFFHEESQHDKTQLK</sequence>
<accession>A0A8R1EEZ5</accession>
<dbReference type="EnsemblMetazoa" id="CJA33676e.1">
    <property type="protein sequence ID" value="CJA33676e.1"/>
    <property type="gene ID" value="WBGene00209523"/>
</dbReference>
<dbReference type="Proteomes" id="UP000005237">
    <property type="component" value="Unassembled WGS sequence"/>
</dbReference>
<evidence type="ECO:0000313" key="1">
    <source>
        <dbReference type="EnsemblMetazoa" id="CJA33676e.1"/>
    </source>
</evidence>
<dbReference type="AlphaFoldDB" id="A0A8R1EEZ5"/>
<organism evidence="1 2">
    <name type="scientific">Caenorhabditis japonica</name>
    <dbReference type="NCBI Taxonomy" id="281687"/>
    <lineage>
        <taxon>Eukaryota</taxon>
        <taxon>Metazoa</taxon>
        <taxon>Ecdysozoa</taxon>
        <taxon>Nematoda</taxon>
        <taxon>Chromadorea</taxon>
        <taxon>Rhabditida</taxon>
        <taxon>Rhabditina</taxon>
        <taxon>Rhabditomorpha</taxon>
        <taxon>Rhabditoidea</taxon>
        <taxon>Rhabditidae</taxon>
        <taxon>Peloderinae</taxon>
        <taxon>Caenorhabditis</taxon>
    </lineage>
</organism>
<reference evidence="1" key="2">
    <citation type="submission" date="2022-06" db="UniProtKB">
        <authorList>
            <consortium name="EnsemblMetazoa"/>
        </authorList>
    </citation>
    <scope>IDENTIFICATION</scope>
    <source>
        <strain evidence="1">DF5081</strain>
    </source>
</reference>
<proteinExistence type="predicted"/>
<name>A0A8R1EEZ5_CAEJA</name>
<keyword evidence="2" id="KW-1185">Reference proteome</keyword>
<reference evidence="2" key="1">
    <citation type="submission" date="2010-08" db="EMBL/GenBank/DDBJ databases">
        <authorList>
            <consortium name="Caenorhabditis japonica Sequencing Consortium"/>
            <person name="Wilson R.K."/>
        </authorList>
    </citation>
    <scope>NUCLEOTIDE SEQUENCE [LARGE SCALE GENOMIC DNA]</scope>
    <source>
        <strain evidence="2">DF5081</strain>
    </source>
</reference>
<evidence type="ECO:0000313" key="2">
    <source>
        <dbReference type="Proteomes" id="UP000005237"/>
    </source>
</evidence>
<protein>
    <submittedName>
        <fullName evidence="1">Uncharacterized protein</fullName>
    </submittedName>
</protein>